<dbReference type="InterPro" id="IPR000847">
    <property type="entry name" value="LysR_HTH_N"/>
</dbReference>
<protein>
    <submittedName>
        <fullName evidence="6">LysR family transcriptional regulator</fullName>
    </submittedName>
</protein>
<dbReference type="FunFam" id="1.10.10.10:FF:000001">
    <property type="entry name" value="LysR family transcriptional regulator"/>
    <property type="match status" value="1"/>
</dbReference>
<dbReference type="PANTHER" id="PTHR30537:SF5">
    <property type="entry name" value="HTH-TYPE TRANSCRIPTIONAL ACTIVATOR TTDR-RELATED"/>
    <property type="match status" value="1"/>
</dbReference>
<dbReference type="EMBL" id="CP031357">
    <property type="protein sequence ID" value="AXK41298.1"/>
    <property type="molecule type" value="Genomic_DNA"/>
</dbReference>
<name>A0A345YBJ6_9SPHN</name>
<evidence type="ECO:0000256" key="4">
    <source>
        <dbReference type="ARBA" id="ARBA00023163"/>
    </source>
</evidence>
<feature type="domain" description="HTH lysR-type" evidence="5">
    <location>
        <begin position="1"/>
        <end position="58"/>
    </location>
</feature>
<dbReference type="SUPFAM" id="SSF46785">
    <property type="entry name" value="Winged helix' DNA-binding domain"/>
    <property type="match status" value="1"/>
</dbReference>
<dbReference type="Pfam" id="PF03466">
    <property type="entry name" value="LysR_substrate"/>
    <property type="match status" value="1"/>
</dbReference>
<evidence type="ECO:0000256" key="3">
    <source>
        <dbReference type="ARBA" id="ARBA00023125"/>
    </source>
</evidence>
<dbReference type="InterPro" id="IPR058163">
    <property type="entry name" value="LysR-type_TF_proteobact-type"/>
</dbReference>
<dbReference type="InterPro" id="IPR036390">
    <property type="entry name" value="WH_DNA-bd_sf"/>
</dbReference>
<dbReference type="RefSeq" id="WP_115415487.1">
    <property type="nucleotide sequence ID" value="NZ_CP031357.1"/>
</dbReference>
<dbReference type="PROSITE" id="PS50931">
    <property type="entry name" value="HTH_LYSR"/>
    <property type="match status" value="1"/>
</dbReference>
<sequence length="290" mass="31466">MKLDPLETFVSVAKAGSFTAAAVRSGSPRSTVSMQIAKLEESLGVRLFKRSTRSMVLTHEGHVLLEKVAGPIELISAAVDQIGGNQAELAGRIRATAPADFPTEGIAEAIVRFQKQHPRVEVDLTMTNALLDLVEENIDIAIRAGRGSSVEVVEQKLADIEWVFAASREWLKKNTLPEHSAEISQFIAPSPSLKAFLEHHVLSSASLPTGHIQVDNHMLAAALVRKGAGVAIVPRSVIASELVEGSVVAILDGEIRHTSSLMLSFPTRADMLPRVRIFGEFLKESMRSRR</sequence>
<dbReference type="Gene3D" id="1.10.10.10">
    <property type="entry name" value="Winged helix-like DNA-binding domain superfamily/Winged helix DNA-binding domain"/>
    <property type="match status" value="1"/>
</dbReference>
<accession>A0A345YBJ6</accession>
<organism evidence="6 7">
    <name type="scientific">Erythrobacter aureus</name>
    <dbReference type="NCBI Taxonomy" id="2182384"/>
    <lineage>
        <taxon>Bacteria</taxon>
        <taxon>Pseudomonadati</taxon>
        <taxon>Pseudomonadota</taxon>
        <taxon>Alphaproteobacteria</taxon>
        <taxon>Sphingomonadales</taxon>
        <taxon>Erythrobacteraceae</taxon>
        <taxon>Erythrobacter/Porphyrobacter group</taxon>
        <taxon>Erythrobacter</taxon>
    </lineage>
</organism>
<proteinExistence type="inferred from homology"/>
<gene>
    <name evidence="6" type="ORF">DVR09_02220</name>
</gene>
<evidence type="ECO:0000313" key="7">
    <source>
        <dbReference type="Proteomes" id="UP000254508"/>
    </source>
</evidence>
<keyword evidence="2" id="KW-0805">Transcription regulation</keyword>
<dbReference type="InterPro" id="IPR036388">
    <property type="entry name" value="WH-like_DNA-bd_sf"/>
</dbReference>
<dbReference type="GO" id="GO:0003677">
    <property type="term" value="F:DNA binding"/>
    <property type="evidence" value="ECO:0007669"/>
    <property type="project" value="UniProtKB-KW"/>
</dbReference>
<keyword evidence="4" id="KW-0804">Transcription</keyword>
<dbReference type="Gene3D" id="3.40.190.290">
    <property type="match status" value="1"/>
</dbReference>
<dbReference type="OrthoDB" id="9813056at2"/>
<dbReference type="GO" id="GO:0003700">
    <property type="term" value="F:DNA-binding transcription factor activity"/>
    <property type="evidence" value="ECO:0007669"/>
    <property type="project" value="InterPro"/>
</dbReference>
<evidence type="ECO:0000259" key="5">
    <source>
        <dbReference type="PROSITE" id="PS50931"/>
    </source>
</evidence>
<dbReference type="Proteomes" id="UP000254508">
    <property type="component" value="Chromosome"/>
</dbReference>
<comment type="similarity">
    <text evidence="1">Belongs to the LysR transcriptional regulatory family.</text>
</comment>
<dbReference type="PANTHER" id="PTHR30537">
    <property type="entry name" value="HTH-TYPE TRANSCRIPTIONAL REGULATOR"/>
    <property type="match status" value="1"/>
</dbReference>
<dbReference type="InterPro" id="IPR005119">
    <property type="entry name" value="LysR_subst-bd"/>
</dbReference>
<evidence type="ECO:0000256" key="2">
    <source>
        <dbReference type="ARBA" id="ARBA00023015"/>
    </source>
</evidence>
<dbReference type="AlphaFoldDB" id="A0A345YBJ6"/>
<dbReference type="KEGG" id="err:DVR09_02220"/>
<dbReference type="Pfam" id="PF00126">
    <property type="entry name" value="HTH_1"/>
    <property type="match status" value="1"/>
</dbReference>
<reference evidence="7" key="1">
    <citation type="submission" date="2018-07" db="EMBL/GenBank/DDBJ databases">
        <title>Genome sequence of Erythrobacter strain YH-07, an antagonistic bacterium isolated from Yellow Sea.</title>
        <authorList>
            <person name="Tang T."/>
            <person name="Liu Q."/>
            <person name="Sun X."/>
        </authorList>
    </citation>
    <scope>NUCLEOTIDE SEQUENCE [LARGE SCALE GENOMIC DNA]</scope>
    <source>
        <strain evidence="7">YH-07</strain>
    </source>
</reference>
<keyword evidence="7" id="KW-1185">Reference proteome</keyword>
<dbReference type="SUPFAM" id="SSF53850">
    <property type="entry name" value="Periplasmic binding protein-like II"/>
    <property type="match status" value="1"/>
</dbReference>
<evidence type="ECO:0000256" key="1">
    <source>
        <dbReference type="ARBA" id="ARBA00009437"/>
    </source>
</evidence>
<evidence type="ECO:0000313" key="6">
    <source>
        <dbReference type="EMBL" id="AXK41298.1"/>
    </source>
</evidence>
<keyword evidence="3" id="KW-0238">DNA-binding</keyword>